<dbReference type="PANTHER" id="PTHR43479:SF7">
    <property type="entry name" value="TETR-FAMILY TRANSCRIPTIONAL REGULATOR"/>
    <property type="match status" value="1"/>
</dbReference>
<evidence type="ECO:0000256" key="1">
    <source>
        <dbReference type="ARBA" id="ARBA00023125"/>
    </source>
</evidence>
<dbReference type="InterPro" id="IPR001647">
    <property type="entry name" value="HTH_TetR"/>
</dbReference>
<dbReference type="PROSITE" id="PS50977">
    <property type="entry name" value="HTH_TETR_2"/>
    <property type="match status" value="1"/>
</dbReference>
<dbReference type="InterPro" id="IPR039532">
    <property type="entry name" value="TetR_C_Firmicutes"/>
</dbReference>
<dbReference type="InterPro" id="IPR050624">
    <property type="entry name" value="HTH-type_Tx_Regulator"/>
</dbReference>
<protein>
    <submittedName>
        <fullName evidence="2">Uncharacterized protein</fullName>
    </submittedName>
</protein>
<evidence type="ECO:0000313" key="2">
    <source>
        <dbReference type="EMBL" id="VYU44815.1"/>
    </source>
</evidence>
<dbReference type="AlphaFoldDB" id="A0A6N3EWF9"/>
<accession>A0A6N3EWF9</accession>
<dbReference type="PANTHER" id="PTHR43479">
    <property type="entry name" value="ACREF/ENVCD OPERON REPRESSOR-RELATED"/>
    <property type="match status" value="1"/>
</dbReference>
<name>A0A6N3EWF9_EUBLI</name>
<dbReference type="Pfam" id="PF14278">
    <property type="entry name" value="TetR_C_8"/>
    <property type="match status" value="1"/>
</dbReference>
<dbReference type="InterPro" id="IPR009057">
    <property type="entry name" value="Homeodomain-like_sf"/>
</dbReference>
<keyword evidence="1" id="KW-0238">DNA-binding</keyword>
<gene>
    <name evidence="2" type="ORF">ELLFYP34_00182</name>
</gene>
<dbReference type="EMBL" id="CACRTR010000012">
    <property type="protein sequence ID" value="VYU44815.1"/>
    <property type="molecule type" value="Genomic_DNA"/>
</dbReference>
<organism evidence="2">
    <name type="scientific">Eubacterium limosum</name>
    <dbReference type="NCBI Taxonomy" id="1736"/>
    <lineage>
        <taxon>Bacteria</taxon>
        <taxon>Bacillati</taxon>
        <taxon>Bacillota</taxon>
        <taxon>Clostridia</taxon>
        <taxon>Eubacteriales</taxon>
        <taxon>Eubacteriaceae</taxon>
        <taxon>Eubacterium</taxon>
    </lineage>
</organism>
<reference evidence="2" key="1">
    <citation type="submission" date="2019-11" db="EMBL/GenBank/DDBJ databases">
        <authorList>
            <person name="Feng L."/>
        </authorList>
    </citation>
    <scope>NUCLEOTIDE SEQUENCE</scope>
    <source>
        <strain evidence="2">ElimosumLFYP34</strain>
    </source>
</reference>
<proteinExistence type="predicted"/>
<dbReference type="GO" id="GO:0003677">
    <property type="term" value="F:DNA binding"/>
    <property type="evidence" value="ECO:0007669"/>
    <property type="project" value="UniProtKB-UniRule"/>
</dbReference>
<dbReference type="SUPFAM" id="SSF46689">
    <property type="entry name" value="Homeodomain-like"/>
    <property type="match status" value="1"/>
</dbReference>
<sequence>MTSEKTDRRVRKTRKLLIEGLTQLLKEKSINEISVRELSDLVDINRGTFYLHYKDIFDMLTQIENDLFKELDTLFSSHSVKELKSSPLPICKDIFRFAQTNSELFQIFLGPNGDSAFVNRTKELVRQHCYHNWQMIFSPCDTSRFAYFYSFIISGWIGLLSDWLDTGMQESIDEMAHIAEQIVFSGIDFIKCEKA</sequence>
<dbReference type="Gene3D" id="1.10.357.10">
    <property type="entry name" value="Tetracycline Repressor, domain 2"/>
    <property type="match status" value="1"/>
</dbReference>